<dbReference type="CDD" id="cd00160">
    <property type="entry name" value="RhoGEF"/>
    <property type="match status" value="1"/>
</dbReference>
<feature type="region of interest" description="Disordered" evidence="1">
    <location>
        <begin position="1131"/>
        <end position="1172"/>
    </location>
</feature>
<evidence type="ECO:0000259" key="3">
    <source>
        <dbReference type="SMART" id="SM00325"/>
    </source>
</evidence>
<feature type="compositionally biased region" description="Acidic residues" evidence="1">
    <location>
        <begin position="52"/>
        <end position="76"/>
    </location>
</feature>
<feature type="compositionally biased region" description="Polar residues" evidence="1">
    <location>
        <begin position="1043"/>
        <end position="1079"/>
    </location>
</feature>
<feature type="compositionally biased region" description="Low complexity" evidence="1">
    <location>
        <begin position="412"/>
        <end position="430"/>
    </location>
</feature>
<dbReference type="SMART" id="SM00233">
    <property type="entry name" value="PH"/>
    <property type="match status" value="1"/>
</dbReference>
<dbReference type="InterPro" id="IPR000219">
    <property type="entry name" value="DH_dom"/>
</dbReference>
<evidence type="ECO:0000259" key="2">
    <source>
        <dbReference type="SMART" id="SM00233"/>
    </source>
</evidence>
<dbReference type="SUPFAM" id="SSF48065">
    <property type="entry name" value="DBL homology domain (DH-domain)"/>
    <property type="match status" value="1"/>
</dbReference>
<feature type="compositionally biased region" description="Low complexity" evidence="1">
    <location>
        <begin position="238"/>
        <end position="276"/>
    </location>
</feature>
<keyword evidence="5" id="KW-1185">Reference proteome</keyword>
<dbReference type="SUPFAM" id="SSF50729">
    <property type="entry name" value="PH domain-like"/>
    <property type="match status" value="1"/>
</dbReference>
<dbReference type="InterPro" id="IPR035899">
    <property type="entry name" value="DBL_dom_sf"/>
</dbReference>
<dbReference type="InterPro" id="IPR011993">
    <property type="entry name" value="PH-like_dom_sf"/>
</dbReference>
<feature type="compositionally biased region" description="Low complexity" evidence="1">
    <location>
        <begin position="1138"/>
        <end position="1151"/>
    </location>
</feature>
<dbReference type="InterPro" id="IPR051092">
    <property type="entry name" value="FYVE_RhoGEF_PH"/>
</dbReference>
<gene>
    <name evidence="4" type="ORF">CAOG_005003</name>
</gene>
<reference evidence="5" key="1">
    <citation type="submission" date="2011-02" db="EMBL/GenBank/DDBJ databases">
        <title>The Genome Sequence of Capsaspora owczarzaki ATCC 30864.</title>
        <authorList>
            <person name="Russ C."/>
            <person name="Cuomo C."/>
            <person name="Burger G."/>
            <person name="Gray M.W."/>
            <person name="Holland P.W.H."/>
            <person name="King N."/>
            <person name="Lang F.B.F."/>
            <person name="Roger A.J."/>
            <person name="Ruiz-Trillo I."/>
            <person name="Young S.K."/>
            <person name="Zeng Q."/>
            <person name="Gargeya S."/>
            <person name="Alvarado L."/>
            <person name="Berlin A."/>
            <person name="Chapman S.B."/>
            <person name="Chen Z."/>
            <person name="Freedman E."/>
            <person name="Gellesch M."/>
            <person name="Goldberg J."/>
            <person name="Griggs A."/>
            <person name="Gujja S."/>
            <person name="Heilman E."/>
            <person name="Heiman D."/>
            <person name="Howarth C."/>
            <person name="Mehta T."/>
            <person name="Neiman D."/>
            <person name="Pearson M."/>
            <person name="Roberts A."/>
            <person name="Saif S."/>
            <person name="Shea T."/>
            <person name="Shenoy N."/>
            <person name="Sisk P."/>
            <person name="Stolte C."/>
            <person name="Sykes S."/>
            <person name="White J."/>
            <person name="Yandava C."/>
            <person name="Haas B."/>
            <person name="Nusbaum C."/>
            <person name="Birren B."/>
        </authorList>
    </citation>
    <scope>NUCLEOTIDE SEQUENCE</scope>
    <source>
        <strain evidence="5">ATCC 30864</strain>
    </source>
</reference>
<organism evidence="4 5">
    <name type="scientific">Capsaspora owczarzaki (strain ATCC 30864)</name>
    <dbReference type="NCBI Taxonomy" id="595528"/>
    <lineage>
        <taxon>Eukaryota</taxon>
        <taxon>Filasterea</taxon>
        <taxon>Capsaspora</taxon>
    </lineage>
</organism>
<dbReference type="Pfam" id="PF00621">
    <property type="entry name" value="RhoGEF"/>
    <property type="match status" value="1"/>
</dbReference>
<dbReference type="GO" id="GO:0005737">
    <property type="term" value="C:cytoplasm"/>
    <property type="evidence" value="ECO:0007669"/>
    <property type="project" value="TreeGrafter"/>
</dbReference>
<feature type="domain" description="PH" evidence="2">
    <location>
        <begin position="916"/>
        <end position="1238"/>
    </location>
</feature>
<feature type="compositionally biased region" description="Low complexity" evidence="1">
    <location>
        <begin position="86"/>
        <end position="119"/>
    </location>
</feature>
<proteinExistence type="predicted"/>
<dbReference type="Gene3D" id="1.20.900.10">
    <property type="entry name" value="Dbl homology (DH) domain"/>
    <property type="match status" value="1"/>
</dbReference>
<name>A0A0D2WR57_CAPO3</name>
<dbReference type="Gene3D" id="2.30.29.30">
    <property type="entry name" value="Pleckstrin-homology domain (PH domain)/Phosphotyrosine-binding domain (PTB)"/>
    <property type="match status" value="1"/>
</dbReference>
<dbReference type="InParanoid" id="A0A0D2WR57"/>
<protein>
    <submittedName>
        <fullName evidence="4">Uncharacterized protein</fullName>
    </submittedName>
</protein>
<evidence type="ECO:0000313" key="4">
    <source>
        <dbReference type="EMBL" id="KJE94345.1"/>
    </source>
</evidence>
<dbReference type="GO" id="GO:0005085">
    <property type="term" value="F:guanyl-nucleotide exchange factor activity"/>
    <property type="evidence" value="ECO:0007669"/>
    <property type="project" value="InterPro"/>
</dbReference>
<evidence type="ECO:0000256" key="1">
    <source>
        <dbReference type="SAM" id="MobiDB-lite"/>
    </source>
</evidence>
<dbReference type="STRING" id="595528.A0A0D2WR57"/>
<feature type="region of interest" description="Disordered" evidence="1">
    <location>
        <begin position="985"/>
        <end position="1102"/>
    </location>
</feature>
<dbReference type="SMART" id="SM00325">
    <property type="entry name" value="RhoGEF"/>
    <property type="match status" value="1"/>
</dbReference>
<feature type="region of interest" description="Disordered" evidence="1">
    <location>
        <begin position="143"/>
        <end position="276"/>
    </location>
</feature>
<feature type="region of interest" description="Disordered" evidence="1">
    <location>
        <begin position="400"/>
        <end position="463"/>
    </location>
</feature>
<feature type="region of interest" description="Disordered" evidence="1">
    <location>
        <begin position="311"/>
        <end position="385"/>
    </location>
</feature>
<feature type="region of interest" description="Disordered" evidence="1">
    <location>
        <begin position="1"/>
        <end position="119"/>
    </location>
</feature>
<dbReference type="Proteomes" id="UP000008743">
    <property type="component" value="Unassembled WGS sequence"/>
</dbReference>
<feature type="compositionally biased region" description="Basic residues" evidence="1">
    <location>
        <begin position="431"/>
        <end position="449"/>
    </location>
</feature>
<feature type="domain" description="DH" evidence="3">
    <location>
        <begin position="617"/>
        <end position="800"/>
    </location>
</feature>
<dbReference type="eggNOG" id="KOG3520">
    <property type="taxonomic scope" value="Eukaryota"/>
</dbReference>
<dbReference type="EMBL" id="KE346367">
    <property type="protein sequence ID" value="KJE94345.1"/>
    <property type="molecule type" value="Genomic_DNA"/>
</dbReference>
<evidence type="ECO:0000313" key="5">
    <source>
        <dbReference type="Proteomes" id="UP000008743"/>
    </source>
</evidence>
<dbReference type="PANTHER" id="PTHR12673">
    <property type="entry name" value="FACIOGENITAL DYSPLASIA PROTEIN"/>
    <property type="match status" value="1"/>
</dbReference>
<accession>A0A0D2WR57</accession>
<dbReference type="PANTHER" id="PTHR12673:SF159">
    <property type="entry name" value="LD03170P"/>
    <property type="match status" value="1"/>
</dbReference>
<dbReference type="OrthoDB" id="1716625at2759"/>
<feature type="compositionally biased region" description="Acidic residues" evidence="1">
    <location>
        <begin position="33"/>
        <end position="46"/>
    </location>
</feature>
<dbReference type="RefSeq" id="XP_004346688.1">
    <property type="nucleotide sequence ID" value="XM_004346638.2"/>
</dbReference>
<feature type="compositionally biased region" description="Low complexity" evidence="1">
    <location>
        <begin position="814"/>
        <end position="834"/>
    </location>
</feature>
<feature type="compositionally biased region" description="Low complexity" evidence="1">
    <location>
        <begin position="164"/>
        <end position="181"/>
    </location>
</feature>
<feature type="region of interest" description="Disordered" evidence="1">
    <location>
        <begin position="797"/>
        <end position="834"/>
    </location>
</feature>
<feature type="compositionally biased region" description="Low complexity" evidence="1">
    <location>
        <begin position="220"/>
        <end position="229"/>
    </location>
</feature>
<sequence>MGDTPPRRRSGLIETHFHNSGRSGALSRPHDADNEDADADEGDMVDYSDSADSNDNDDNNDDNDGDEDEDGEEGDADDRRRRRRAAAAAAVNSSPAAAASSPSTSSSSSLASSSATSAVPVAAAVDEYGSPFRHRLLSAASTTGALRPIQRPGHAAHHLRDRAGSTSSTNSTGSSSSSSSGGRSGGRGSASVNRHESYRVAVGQTRPPPPQHQHHHHQHQSGYDQQQQDGDGEDEDGSPSSPSASSASSPAPLSPAAASASASVGSSFSPPSSAAAKISKIAALRLAGQRSSLRSVTKDSFRIAIDQTNNPLFTRGEASPSPTNNGNGINGNGQQLQPHLVQAPQPRRRSSSGSHTLSYLSMRLDESDEPDGAADRDHHDHLHHFGGSSSIVEALSEQVMHDAESDEELDRSAANQPPHSSPSAAAAAAGHSHHSHHQHQHHHHHHSHHGGGGGGVHYHRPISNQPQLTTMSAQEARRRSSAASNTTIATLVAADAFAPVSLATAGPGSMMSEEEYQATNSVLDANEVRLRRRSSTIDSHASIETALGDELRALQLGPNPTARDLSPFSQSLLGSSAVSTPSPTNLFSSLRVDIGAQGAGFAPGSPSAKRERQRMEIFNEIASTEQSYLRDLEVLESVFIKGVEKAKVISKYEASGIFANAAELVPLHMDILSDLFELQRSFAATGVVVMDAVGQVFLSRASTLSAAYGKYVSNKQNAERVLASCKKQNKAFSTFLDTCLGLPECRKLDLQSFLTAPFQRITRYGLLLKSLASLSPTAVSHAHAMLAQQQQQQQLQLRGTMHVRTASGASGDAQPSSSNQSPNPDSFMSSSSSSGSAMHGLLSMDSVMSLAIEKEAIEGSALAQALQALDAIVVQAEEKALRAENIQRLIEINSSTDFATPQLARDFAIVTSARQLLLEGNLVRHVSTHVSQNVHLFLFNDYMLLAVTKKDRFFVSEPPLPVHELVISNVVADEAPSASAQHRLDEIANMPLPPNPIVKTRKSSKSLSSALPPPLPSPTLTRSTRMRASTDVDAALKPGRQQAAASPTPSGTVHPLSSISAPTPSVTGGNSSLLASPSHGSGVAGNRLSHSSVGSNDSGADGSFGLDDSSEFISRSPRASVVVAPGDRSLASSEDGFGSVSNLSSNNSLGGTPPGSPLLDDVGPGLTRGNTRRKLPFASESATDMRASMRMRRGSLFKNRDNCFFVAHVGFKVFEFEAPTEYDKVVWMKAIGHAIGDQITSLYRGTHEPASASNASSPVASATTTPLLTPQHSSAGLVTAASMISSNGSSLLPSHSTSAIFATTAYASGSPHASTPSPVSVAELHSAPRPASLSSRKDLIEEIFIESNV</sequence>
<dbReference type="InterPro" id="IPR001849">
    <property type="entry name" value="PH_domain"/>
</dbReference>
<feature type="compositionally biased region" description="Polar residues" evidence="1">
    <location>
        <begin position="1088"/>
        <end position="1098"/>
    </location>
</feature>